<evidence type="ECO:0000313" key="2">
    <source>
        <dbReference type="EMBL" id="AMO94167.1"/>
    </source>
</evidence>
<dbReference type="OrthoDB" id="8769854at2"/>
<feature type="transmembrane region" description="Helical" evidence="1">
    <location>
        <begin position="109"/>
        <end position="126"/>
    </location>
</feature>
<dbReference type="EMBL" id="CP013232">
    <property type="protein sequence ID" value="AMO94167.1"/>
    <property type="molecule type" value="Genomic_DNA"/>
</dbReference>
<dbReference type="AlphaFoldDB" id="A0A127P8S6"/>
<organism evidence="2">
    <name type="scientific">Collimonas fungivorans</name>
    <dbReference type="NCBI Taxonomy" id="158899"/>
    <lineage>
        <taxon>Bacteria</taxon>
        <taxon>Pseudomonadati</taxon>
        <taxon>Pseudomonadota</taxon>
        <taxon>Betaproteobacteria</taxon>
        <taxon>Burkholderiales</taxon>
        <taxon>Oxalobacteraceae</taxon>
        <taxon>Collimonas</taxon>
    </lineage>
</organism>
<accession>A0A127P8S6</accession>
<dbReference type="PATRIC" id="fig|158899.10.peg.1470"/>
<keyword evidence="1" id="KW-1133">Transmembrane helix</keyword>
<feature type="transmembrane region" description="Helical" evidence="1">
    <location>
        <begin position="204"/>
        <end position="225"/>
    </location>
</feature>
<keyword evidence="1" id="KW-0472">Membrane</keyword>
<dbReference type="Proteomes" id="UP000072421">
    <property type="component" value="Chromosome"/>
</dbReference>
<proteinExistence type="predicted"/>
<dbReference type="RefSeq" id="WP_061539297.1">
    <property type="nucleotide sequence ID" value="NZ_CP013232.1"/>
</dbReference>
<protein>
    <submittedName>
        <fullName evidence="2">Putative membrane protein</fullName>
    </submittedName>
</protein>
<feature type="transmembrane region" description="Helical" evidence="1">
    <location>
        <begin position="56"/>
        <end position="74"/>
    </location>
</feature>
<gene>
    <name evidence="2" type="ORF">CFter6_1458</name>
</gene>
<keyword evidence="1" id="KW-0812">Transmembrane</keyword>
<feature type="transmembrane region" description="Helical" evidence="1">
    <location>
        <begin position="132"/>
        <end position="154"/>
    </location>
</feature>
<name>A0A127P8S6_9BURK</name>
<reference evidence="2 3" key="1">
    <citation type="submission" date="2015-11" db="EMBL/GenBank/DDBJ databases">
        <title>Exploring the genomic traits of fungus-feeding bacterial genus Collimonas.</title>
        <authorList>
            <person name="Song C."/>
            <person name="Schmidt R."/>
            <person name="de Jager V."/>
            <person name="Krzyzanowska D."/>
            <person name="Jongedijk E."/>
            <person name="Cankar K."/>
            <person name="Beekwilder J."/>
            <person name="van Veen A."/>
            <person name="de Boer W."/>
            <person name="van Veen J.A."/>
            <person name="Garbeva P."/>
        </authorList>
    </citation>
    <scope>NUCLEOTIDE SEQUENCE [LARGE SCALE GENOMIC DNA]</scope>
    <source>
        <strain evidence="2 3">Ter6</strain>
    </source>
</reference>
<sequence length="448" mass="50396">MQDSLSQNPYNNITPFWQRLPLFFLYPLQQQLIWRPAVYALIGSGLWLLGRSGDDGYSPAILIVAVLVGLGLSIDLMRQAFRILEQTSLGNLRYADFDEPDDMHKMSPYKLYFVMLVQGIFVAIMADLHPFLGLLGSALANLMLPASIMVLGHTHSFTDAINPFNVFKMIKACGWPYLALWAFGFILSQCAPITIELFLGKLPITMLIGLAIFVCAYFTLVGFNLMGYTMYQYHQEIGYAPDRNFEVNALASSRQNRPLSDDEILAQQIGALIRDGDINLAIEMVWEELRYDQFNAQLSSHYAKLLMLKGDKAKQLEYAPRHLFTLARSGKPGRIGDAWRQARQLDPEFKIDNPDHVLEIAAAAASVREYQIALEIVSGFHKRAARHKDVPAVLVLAGKLLSDHLRQDARALSLFNHVIAQWPTNPAADEAQRYKNVIERLAQGAPQT</sequence>
<evidence type="ECO:0000256" key="1">
    <source>
        <dbReference type="SAM" id="Phobius"/>
    </source>
</evidence>
<feature type="transmembrane region" description="Helical" evidence="1">
    <location>
        <begin position="175"/>
        <end position="198"/>
    </location>
</feature>
<evidence type="ECO:0000313" key="3">
    <source>
        <dbReference type="Proteomes" id="UP000072421"/>
    </source>
</evidence>